<organism evidence="1 2">
    <name type="scientific">Danaus plexippus plexippus</name>
    <dbReference type="NCBI Taxonomy" id="278856"/>
    <lineage>
        <taxon>Eukaryota</taxon>
        <taxon>Metazoa</taxon>
        <taxon>Ecdysozoa</taxon>
        <taxon>Arthropoda</taxon>
        <taxon>Hexapoda</taxon>
        <taxon>Insecta</taxon>
        <taxon>Pterygota</taxon>
        <taxon>Neoptera</taxon>
        <taxon>Endopterygota</taxon>
        <taxon>Lepidoptera</taxon>
        <taxon>Glossata</taxon>
        <taxon>Ditrysia</taxon>
        <taxon>Papilionoidea</taxon>
        <taxon>Nymphalidae</taxon>
        <taxon>Danainae</taxon>
        <taxon>Danaini</taxon>
        <taxon>Danaina</taxon>
        <taxon>Danaus</taxon>
        <taxon>Danaus</taxon>
    </lineage>
</organism>
<proteinExistence type="predicted"/>
<dbReference type="Proteomes" id="UP000007151">
    <property type="component" value="Unassembled WGS sequence"/>
</dbReference>
<keyword evidence="2" id="KW-1185">Reference proteome</keyword>
<gene>
    <name evidence="1" type="ORF">KGM_214618</name>
</gene>
<dbReference type="EMBL" id="AGBW02011239">
    <property type="protein sequence ID" value="OWR46965.1"/>
    <property type="molecule type" value="Genomic_DNA"/>
</dbReference>
<evidence type="ECO:0000313" key="1">
    <source>
        <dbReference type="EMBL" id="OWR46965.1"/>
    </source>
</evidence>
<dbReference type="OrthoDB" id="7272807at2759"/>
<accession>A0A212EZN2</accession>
<reference evidence="1 2" key="1">
    <citation type="journal article" date="2011" name="Cell">
        <title>The monarch butterfly genome yields insights into long-distance migration.</title>
        <authorList>
            <person name="Zhan S."/>
            <person name="Merlin C."/>
            <person name="Boore J.L."/>
            <person name="Reppert S.M."/>
        </authorList>
    </citation>
    <scope>NUCLEOTIDE SEQUENCE [LARGE SCALE GENOMIC DNA]</scope>
    <source>
        <strain evidence="1">F-2</strain>
    </source>
</reference>
<dbReference type="AlphaFoldDB" id="A0A212EZN2"/>
<comment type="caution">
    <text evidence="1">The sequence shown here is derived from an EMBL/GenBank/DDBJ whole genome shotgun (WGS) entry which is preliminary data.</text>
</comment>
<protein>
    <submittedName>
        <fullName evidence="1">Uncharacterized protein</fullName>
    </submittedName>
</protein>
<dbReference type="KEGG" id="dpl:KGM_214618"/>
<evidence type="ECO:0000313" key="2">
    <source>
        <dbReference type="Proteomes" id="UP000007151"/>
    </source>
</evidence>
<sequence>MDYIRNMFANTAGFQVGTIIGTIREKYKTMLIVYKQKENRYLKKATIQGARTPVRRPLHYFLRMELLNRLEFEIDRLVHVLETTVPKATFKLPNFRRANRRTDYNMEDIKKYRDDFFKKLNITTKFKDEEDYMI</sequence>
<name>A0A212EZN2_DANPL</name>